<evidence type="ECO:0000256" key="1">
    <source>
        <dbReference type="ARBA" id="ARBA00004651"/>
    </source>
</evidence>
<keyword evidence="3 7" id="KW-0812">Transmembrane</keyword>
<feature type="region of interest" description="Disordered" evidence="6">
    <location>
        <begin position="52"/>
        <end position="121"/>
    </location>
</feature>
<evidence type="ECO:0000256" key="3">
    <source>
        <dbReference type="ARBA" id="ARBA00022692"/>
    </source>
</evidence>
<evidence type="ECO:0000313" key="10">
    <source>
        <dbReference type="Proteomes" id="UP000502035"/>
    </source>
</evidence>
<feature type="compositionally biased region" description="Basic and acidic residues" evidence="6">
    <location>
        <begin position="80"/>
        <end position="110"/>
    </location>
</feature>
<dbReference type="InterPro" id="IPR027379">
    <property type="entry name" value="CLS_N"/>
</dbReference>
<gene>
    <name evidence="9" type="ORF">G7071_05940</name>
</gene>
<evidence type="ECO:0000256" key="7">
    <source>
        <dbReference type="SAM" id="Phobius"/>
    </source>
</evidence>
<keyword evidence="2" id="KW-1003">Cell membrane</keyword>
<reference evidence="9 10" key="1">
    <citation type="submission" date="2020-03" db="EMBL/GenBank/DDBJ databases">
        <title>Nocardioides sp. nov., isolated from fish.</title>
        <authorList>
            <person name="Hyun D.-W."/>
            <person name="Bae J.-W."/>
        </authorList>
    </citation>
    <scope>NUCLEOTIDE SEQUENCE [LARGE SCALE GENOMIC DNA]</scope>
    <source>
        <strain evidence="9 10">HDW12A</strain>
    </source>
</reference>
<dbReference type="GO" id="GO:0005886">
    <property type="term" value="C:plasma membrane"/>
    <property type="evidence" value="ECO:0007669"/>
    <property type="project" value="UniProtKB-SubCell"/>
</dbReference>
<evidence type="ECO:0000256" key="4">
    <source>
        <dbReference type="ARBA" id="ARBA00022989"/>
    </source>
</evidence>
<name>A0A6G7YKL3_9ACTN</name>
<keyword evidence="4 7" id="KW-1133">Transmembrane helix</keyword>
<comment type="subcellular location">
    <subcellularLocation>
        <location evidence="1">Cell membrane</location>
        <topology evidence="1">Multi-pass membrane protein</topology>
    </subcellularLocation>
</comment>
<dbReference type="AlphaFoldDB" id="A0A6G7YKL3"/>
<organism evidence="9 10">
    <name type="scientific">Nocardioides piscis</name>
    <dbReference type="NCBI Taxonomy" id="2714938"/>
    <lineage>
        <taxon>Bacteria</taxon>
        <taxon>Bacillati</taxon>
        <taxon>Actinomycetota</taxon>
        <taxon>Actinomycetes</taxon>
        <taxon>Propionibacteriales</taxon>
        <taxon>Nocardioidaceae</taxon>
        <taxon>Nocardioides</taxon>
    </lineage>
</organism>
<accession>A0A6G7YKL3</accession>
<keyword evidence="10" id="KW-1185">Reference proteome</keyword>
<sequence length="121" mass="13684">MSVVSIVLMVWCLIEAISTDEGRIRNLPKLWWILLILFFPLAGSIAWLVAGRPATTGPRPGSTPAFPEYDRPGRMAANDPAKDEDFLKKVRERAEEQRRRHEQQKRRQAEQDGAGDADAID</sequence>
<evidence type="ECO:0000259" key="8">
    <source>
        <dbReference type="Pfam" id="PF13396"/>
    </source>
</evidence>
<evidence type="ECO:0000256" key="2">
    <source>
        <dbReference type="ARBA" id="ARBA00022475"/>
    </source>
</evidence>
<proteinExistence type="predicted"/>
<dbReference type="EMBL" id="CP049866">
    <property type="protein sequence ID" value="QIK77279.1"/>
    <property type="molecule type" value="Genomic_DNA"/>
</dbReference>
<dbReference type="KEGG" id="npi:G7071_05940"/>
<evidence type="ECO:0000313" key="9">
    <source>
        <dbReference type="EMBL" id="QIK77279.1"/>
    </source>
</evidence>
<protein>
    <submittedName>
        <fullName evidence="9">PLDc_N domain-containing protein</fullName>
    </submittedName>
</protein>
<feature type="domain" description="Cardiolipin synthase N-terminal" evidence="8">
    <location>
        <begin position="7"/>
        <end position="52"/>
    </location>
</feature>
<keyword evidence="5 7" id="KW-0472">Membrane</keyword>
<evidence type="ECO:0000256" key="5">
    <source>
        <dbReference type="ARBA" id="ARBA00023136"/>
    </source>
</evidence>
<dbReference type="Proteomes" id="UP000502035">
    <property type="component" value="Chromosome"/>
</dbReference>
<dbReference type="Pfam" id="PF13396">
    <property type="entry name" value="PLDc_N"/>
    <property type="match status" value="1"/>
</dbReference>
<evidence type="ECO:0000256" key="6">
    <source>
        <dbReference type="SAM" id="MobiDB-lite"/>
    </source>
</evidence>
<feature type="transmembrane region" description="Helical" evidence="7">
    <location>
        <begin position="29"/>
        <end position="50"/>
    </location>
</feature>